<dbReference type="Proteomes" id="UP000754883">
    <property type="component" value="Unassembled WGS sequence"/>
</dbReference>
<reference evidence="1 2" key="2">
    <citation type="submission" date="2021-10" db="EMBL/GenBank/DDBJ databases">
        <authorList>
            <person name="Piombo E."/>
        </authorList>
    </citation>
    <scope>NUCLEOTIDE SEQUENCE [LARGE SCALE GENOMIC DNA]</scope>
</reference>
<evidence type="ECO:0000313" key="1">
    <source>
        <dbReference type="EMBL" id="CAG9983532.1"/>
    </source>
</evidence>
<accession>A0A9N9U8X3</accession>
<keyword evidence="2" id="KW-1185">Reference proteome</keyword>
<comment type="caution">
    <text evidence="1">The sequence shown here is derived from an EMBL/GenBank/DDBJ whole genome shotgun (WGS) entry which is preliminary data.</text>
</comment>
<sequence length="83" mass="9600">MPQWSEKHQLRDVFPENVPKTRILVYVYEPVITYKNNKISITGLAKGLLESYKAFFEATQILLSSFLAITAPVRTFQRQLVGR</sequence>
<proteinExistence type="predicted"/>
<reference evidence="2" key="1">
    <citation type="submission" date="2019-06" db="EMBL/GenBank/DDBJ databases">
        <authorList>
            <person name="Broberg M."/>
        </authorList>
    </citation>
    <scope>NUCLEOTIDE SEQUENCE [LARGE SCALE GENOMIC DNA]</scope>
</reference>
<name>A0A9N9U8X3_9HYPO</name>
<protein>
    <submittedName>
        <fullName evidence="1">Uncharacterized protein</fullName>
    </submittedName>
</protein>
<organism evidence="1 2">
    <name type="scientific">Clonostachys byssicola</name>
    <dbReference type="NCBI Taxonomy" id="160290"/>
    <lineage>
        <taxon>Eukaryota</taxon>
        <taxon>Fungi</taxon>
        <taxon>Dikarya</taxon>
        <taxon>Ascomycota</taxon>
        <taxon>Pezizomycotina</taxon>
        <taxon>Sordariomycetes</taxon>
        <taxon>Hypocreomycetidae</taxon>
        <taxon>Hypocreales</taxon>
        <taxon>Bionectriaceae</taxon>
        <taxon>Clonostachys</taxon>
    </lineage>
</organism>
<evidence type="ECO:0000313" key="2">
    <source>
        <dbReference type="Proteomes" id="UP000754883"/>
    </source>
</evidence>
<dbReference type="AlphaFoldDB" id="A0A9N9U8X3"/>
<gene>
    <name evidence="1" type="ORF">CBYS24578_00015815</name>
</gene>
<dbReference type="EMBL" id="CABFNO020001364">
    <property type="protein sequence ID" value="CAG9983532.1"/>
    <property type="molecule type" value="Genomic_DNA"/>
</dbReference>